<dbReference type="GO" id="GO:0008168">
    <property type="term" value="F:methyltransferase activity"/>
    <property type="evidence" value="ECO:0007669"/>
    <property type="project" value="UniProtKB-KW"/>
</dbReference>
<sequence length="294" mass="31154">MSAQPQAPTIFDRALIRRRLARAAASGAEDFLVARAAEDLVERLSVVKRDFRRVLDLGSPRPDVALALAAALPGADIVRLSPVPGALGVGRFAAVVGDEERQPFGPASFDLVVSCLSLHAVNDLPGALVQARRSLKPDGLFLCCLLGGGTLNELRTALSVAESEVRGGASPRVAPFSDLRDLGGLLQRAGFALPVTDTEPLVVRYRDLGRLFGDLRAMGATNALALRHRGPMPRAVLARAADVYATRFSDPDGRLRATFDAVWLSGWAPHDSQQKPLKPGSAAMSLEAALKAKG</sequence>
<dbReference type="OrthoDB" id="9793723at2"/>
<dbReference type="PANTHER" id="PTHR13090:SF1">
    <property type="entry name" value="ARGININE-HYDROXYLASE NDUFAF5, MITOCHONDRIAL"/>
    <property type="match status" value="1"/>
</dbReference>
<keyword evidence="2 3" id="KW-0808">Transferase</keyword>
<evidence type="ECO:0000256" key="2">
    <source>
        <dbReference type="ARBA" id="ARBA00022679"/>
    </source>
</evidence>
<evidence type="ECO:0000256" key="1">
    <source>
        <dbReference type="ARBA" id="ARBA00022603"/>
    </source>
</evidence>
<name>A0A4Q2U7E6_9HYPH</name>
<dbReference type="Pfam" id="PF13489">
    <property type="entry name" value="Methyltransf_23"/>
    <property type="match status" value="1"/>
</dbReference>
<dbReference type="EMBL" id="QYBB01000020">
    <property type="protein sequence ID" value="RYC30795.1"/>
    <property type="molecule type" value="Genomic_DNA"/>
</dbReference>
<proteinExistence type="predicted"/>
<dbReference type="RefSeq" id="WP_129227994.1">
    <property type="nucleotide sequence ID" value="NZ_QYBB01000020.1"/>
</dbReference>
<dbReference type="PANTHER" id="PTHR13090">
    <property type="entry name" value="ARGININE-HYDROXYLASE NDUFAF5, MITOCHONDRIAL"/>
    <property type="match status" value="1"/>
</dbReference>
<evidence type="ECO:0000313" key="4">
    <source>
        <dbReference type="Proteomes" id="UP000290759"/>
    </source>
</evidence>
<dbReference type="CDD" id="cd02440">
    <property type="entry name" value="AdoMet_MTases"/>
    <property type="match status" value="1"/>
</dbReference>
<dbReference type="InterPro" id="IPR050602">
    <property type="entry name" value="Malonyl-ACP_OMT"/>
</dbReference>
<reference evidence="3 4" key="1">
    <citation type="submission" date="2018-12" db="EMBL/GenBank/DDBJ databases">
        <authorList>
            <person name="Grouzdev D.S."/>
            <person name="Krutkina M.S."/>
        </authorList>
    </citation>
    <scope>NUCLEOTIDE SEQUENCE [LARGE SCALE GENOMIC DNA]</scope>
    <source>
        <strain evidence="3 4">RmlP026</strain>
    </source>
</reference>
<gene>
    <name evidence="3" type="ORF">D3273_16500</name>
</gene>
<evidence type="ECO:0000313" key="3">
    <source>
        <dbReference type="EMBL" id="RYC30795.1"/>
    </source>
</evidence>
<dbReference type="InterPro" id="IPR029063">
    <property type="entry name" value="SAM-dependent_MTases_sf"/>
</dbReference>
<dbReference type="Proteomes" id="UP000290759">
    <property type="component" value="Unassembled WGS sequence"/>
</dbReference>
<keyword evidence="1 3" id="KW-0489">Methyltransferase</keyword>
<dbReference type="GO" id="GO:0032259">
    <property type="term" value="P:methylation"/>
    <property type="evidence" value="ECO:0007669"/>
    <property type="project" value="UniProtKB-KW"/>
</dbReference>
<accession>A0A4Q2U7E6</accession>
<protein>
    <submittedName>
        <fullName evidence="3">Methyltransferase domain-containing protein</fullName>
    </submittedName>
</protein>
<reference evidence="3 4" key="2">
    <citation type="submission" date="2019-02" db="EMBL/GenBank/DDBJ databases">
        <title>'Lichenibacterium ramalinii' gen. nov. sp. nov., 'Lichenibacterium minor' gen. nov. sp. nov.</title>
        <authorList>
            <person name="Pankratov T."/>
        </authorList>
    </citation>
    <scope>NUCLEOTIDE SEQUENCE [LARGE SCALE GENOMIC DNA]</scope>
    <source>
        <strain evidence="3 4">RmlP026</strain>
    </source>
</reference>
<organism evidence="3 4">
    <name type="scientific">Lichenibacterium minor</name>
    <dbReference type="NCBI Taxonomy" id="2316528"/>
    <lineage>
        <taxon>Bacteria</taxon>
        <taxon>Pseudomonadati</taxon>
        <taxon>Pseudomonadota</taxon>
        <taxon>Alphaproteobacteria</taxon>
        <taxon>Hyphomicrobiales</taxon>
        <taxon>Lichenihabitantaceae</taxon>
        <taxon>Lichenibacterium</taxon>
    </lineage>
</organism>
<comment type="caution">
    <text evidence="3">The sequence shown here is derived from an EMBL/GenBank/DDBJ whole genome shotgun (WGS) entry which is preliminary data.</text>
</comment>
<keyword evidence="4" id="KW-1185">Reference proteome</keyword>
<dbReference type="AlphaFoldDB" id="A0A4Q2U7E6"/>
<dbReference type="SUPFAM" id="SSF53335">
    <property type="entry name" value="S-adenosyl-L-methionine-dependent methyltransferases"/>
    <property type="match status" value="1"/>
</dbReference>
<dbReference type="Gene3D" id="3.40.50.150">
    <property type="entry name" value="Vaccinia Virus protein VP39"/>
    <property type="match status" value="1"/>
</dbReference>